<comment type="caution">
    <text evidence="2">The sequence shown here is derived from an EMBL/GenBank/DDBJ whole genome shotgun (WGS) entry which is preliminary data.</text>
</comment>
<evidence type="ECO:0000313" key="3">
    <source>
        <dbReference type="Proteomes" id="UP000641206"/>
    </source>
</evidence>
<sequence>MQLELNFTDFYEKKTQLLLELYLSLKAEYERSNSAELYELLTDLNKALGQADFTEIQRTCIRLYYVEGLSQQEIAKTRGVDRSTINRSLKAALKRLAAVFKRWEYWTEGELSLC</sequence>
<reference evidence="3" key="1">
    <citation type="journal article" date="2019" name="Int. J. Syst. Evol. Microbiol.">
        <title>The Global Catalogue of Microorganisms (GCM) 10K type strain sequencing project: providing services to taxonomists for standard genome sequencing and annotation.</title>
        <authorList>
            <consortium name="The Broad Institute Genomics Platform"/>
            <consortium name="The Broad Institute Genome Sequencing Center for Infectious Disease"/>
            <person name="Wu L."/>
            <person name="Ma J."/>
        </authorList>
    </citation>
    <scope>NUCLEOTIDE SEQUENCE [LARGE SCALE GENOMIC DNA]</scope>
    <source>
        <strain evidence="3">CGMCC 1.7693</strain>
    </source>
</reference>
<dbReference type="Proteomes" id="UP000641206">
    <property type="component" value="Unassembled WGS sequence"/>
</dbReference>
<dbReference type="InterPro" id="IPR013324">
    <property type="entry name" value="RNA_pol_sigma_r3/r4-like"/>
</dbReference>
<dbReference type="SUPFAM" id="SSF88659">
    <property type="entry name" value="Sigma3 and sigma4 domains of RNA polymerase sigma factors"/>
    <property type="match status" value="1"/>
</dbReference>
<evidence type="ECO:0000313" key="2">
    <source>
        <dbReference type="EMBL" id="GGP13532.1"/>
    </source>
</evidence>
<evidence type="ECO:0000259" key="1">
    <source>
        <dbReference type="Pfam" id="PF04545"/>
    </source>
</evidence>
<accession>A0ABQ2NY83</accession>
<feature type="domain" description="RNA polymerase sigma-70 region 4" evidence="1">
    <location>
        <begin position="54"/>
        <end position="96"/>
    </location>
</feature>
<dbReference type="Gene3D" id="1.10.10.10">
    <property type="entry name" value="Winged helix-like DNA-binding domain superfamily/Winged helix DNA-binding domain"/>
    <property type="match status" value="1"/>
</dbReference>
<gene>
    <name evidence="2" type="ORF">GCM10011346_33900</name>
</gene>
<dbReference type="InterPro" id="IPR007630">
    <property type="entry name" value="RNA_pol_sigma70_r4"/>
</dbReference>
<organism evidence="2 3">
    <name type="scientific">Oceanobacillus neutriphilus</name>
    <dbReference type="NCBI Taxonomy" id="531815"/>
    <lineage>
        <taxon>Bacteria</taxon>
        <taxon>Bacillati</taxon>
        <taxon>Bacillota</taxon>
        <taxon>Bacilli</taxon>
        <taxon>Bacillales</taxon>
        <taxon>Bacillaceae</taxon>
        <taxon>Oceanobacillus</taxon>
    </lineage>
</organism>
<name>A0ABQ2NY83_9BACI</name>
<dbReference type="Pfam" id="PF04545">
    <property type="entry name" value="Sigma70_r4"/>
    <property type="match status" value="1"/>
</dbReference>
<protein>
    <recommendedName>
        <fullName evidence="1">RNA polymerase sigma-70 region 4 domain-containing protein</fullName>
    </recommendedName>
</protein>
<dbReference type="EMBL" id="BMLW01000010">
    <property type="protein sequence ID" value="GGP13532.1"/>
    <property type="molecule type" value="Genomic_DNA"/>
</dbReference>
<keyword evidence="3" id="KW-1185">Reference proteome</keyword>
<proteinExistence type="predicted"/>
<dbReference type="CDD" id="cd06171">
    <property type="entry name" value="Sigma70_r4"/>
    <property type="match status" value="1"/>
</dbReference>
<dbReference type="InterPro" id="IPR036388">
    <property type="entry name" value="WH-like_DNA-bd_sf"/>
</dbReference>
<dbReference type="RefSeq" id="WP_188735522.1">
    <property type="nucleotide sequence ID" value="NZ_BMLW01000010.1"/>
</dbReference>